<keyword evidence="2" id="KW-1185">Reference proteome</keyword>
<name>A0ACC6UA43_9BURK</name>
<organism evidence="1 2">
    <name type="scientific">Paraburkholderia phymatum</name>
    <dbReference type="NCBI Taxonomy" id="148447"/>
    <lineage>
        <taxon>Bacteria</taxon>
        <taxon>Pseudomonadati</taxon>
        <taxon>Pseudomonadota</taxon>
        <taxon>Betaproteobacteria</taxon>
        <taxon>Burkholderiales</taxon>
        <taxon>Burkholderiaceae</taxon>
        <taxon>Paraburkholderia</taxon>
    </lineage>
</organism>
<comment type="caution">
    <text evidence="1">The sequence shown here is derived from an EMBL/GenBank/DDBJ whole genome shotgun (WGS) entry which is preliminary data.</text>
</comment>
<reference evidence="1" key="1">
    <citation type="submission" date="2024-07" db="EMBL/GenBank/DDBJ databases">
        <title>A survey of Mimosa microsymbionts across Brazilian biomes reveals a high diversity of Paraburkholderia nodulating endemic species, but also that Cupriavidus is common as a symbiont of widespread species.</title>
        <authorList>
            <person name="Rouws L."/>
            <person name="Barauna A."/>
            <person name="Beukes C."/>
            <person name="Rouws J.R.C."/>
            <person name="De Faria S.M."/>
            <person name="Gross E."/>
            <person name="Bueno Dos Reis Junior F."/>
            <person name="Simon M.F."/>
            <person name="Maluk M."/>
            <person name="Odee D.W."/>
            <person name="Kenicer G."/>
            <person name="Young J.P.W."/>
            <person name="Reis V.M."/>
            <person name="Zilli J."/>
            <person name="James E.K."/>
        </authorList>
    </citation>
    <scope>NUCLEOTIDE SEQUENCE</scope>
    <source>
        <strain evidence="1">EG181B</strain>
    </source>
</reference>
<evidence type="ECO:0000313" key="2">
    <source>
        <dbReference type="Proteomes" id="UP001558850"/>
    </source>
</evidence>
<gene>
    <name evidence="1" type="ORF">AB4Y32_31895</name>
</gene>
<evidence type="ECO:0000313" key="1">
    <source>
        <dbReference type="EMBL" id="MEX3936335.1"/>
    </source>
</evidence>
<sequence>MRKILRREPRNWSEAASARVYFSDLLMKYVRDNPEVWFNAKGYGDLLAVFLAFAFFFIVALIDGSCIQFLNLSTYQRMYSTRLTRAFLGATNSRRLRDSRKRDVTSLVPGDSISMGEYYSKYNCAPVHLINATINKTIDWDSALVQRGSRGMSISVGPAGVTIGAKLGVLECNWASATDISTPAKHVLRGRETSNIWLESLTLGDWIAISGAAIGTGLGQLTRRGYSLLMGIANIRLGYWWDTYSSPFRQGAEKYPRTRVPLPTARKPQRYITERLFGTQFCLLSELLGRFDGPRARRWNLSDGGHFENTGAYELLRRRLKFILIIDNGADPDYRFDDVANLIRRVRVDFGIEISEVGNTSSGHEQFSLNREVIAGSFNDFKFDKELHGVRLITKFPDGERGQIIVLKPRTSLDAPYDVRRYQGVSKHFPNESTADQFFDDVQWESHRELGYSQARMLLDTS</sequence>
<protein>
    <submittedName>
        <fullName evidence="1">Uncharacterized protein</fullName>
    </submittedName>
</protein>
<accession>A0ACC6UA43</accession>
<dbReference type="Proteomes" id="UP001558850">
    <property type="component" value="Unassembled WGS sequence"/>
</dbReference>
<dbReference type="EMBL" id="JBFRCH010000030">
    <property type="protein sequence ID" value="MEX3936335.1"/>
    <property type="molecule type" value="Genomic_DNA"/>
</dbReference>
<proteinExistence type="predicted"/>